<keyword evidence="3" id="KW-1185">Reference proteome</keyword>
<organism evidence="2 3">
    <name type="scientific">Solanum commersonii</name>
    <name type="common">Commerson's wild potato</name>
    <name type="synonym">Commerson's nightshade</name>
    <dbReference type="NCBI Taxonomy" id="4109"/>
    <lineage>
        <taxon>Eukaryota</taxon>
        <taxon>Viridiplantae</taxon>
        <taxon>Streptophyta</taxon>
        <taxon>Embryophyta</taxon>
        <taxon>Tracheophyta</taxon>
        <taxon>Spermatophyta</taxon>
        <taxon>Magnoliopsida</taxon>
        <taxon>eudicotyledons</taxon>
        <taxon>Gunneridae</taxon>
        <taxon>Pentapetalae</taxon>
        <taxon>asterids</taxon>
        <taxon>lamiids</taxon>
        <taxon>Solanales</taxon>
        <taxon>Solanaceae</taxon>
        <taxon>Solanoideae</taxon>
        <taxon>Solaneae</taxon>
        <taxon>Solanum</taxon>
    </lineage>
</organism>
<dbReference type="AlphaFoldDB" id="A0A9J5Y9Y0"/>
<proteinExistence type="predicted"/>
<reference evidence="2 3" key="1">
    <citation type="submission" date="2020-09" db="EMBL/GenBank/DDBJ databases">
        <title>De no assembly of potato wild relative species, Solanum commersonii.</title>
        <authorList>
            <person name="Cho K."/>
        </authorList>
    </citation>
    <scope>NUCLEOTIDE SEQUENCE [LARGE SCALE GENOMIC DNA]</scope>
    <source>
        <strain evidence="2">LZ3.2</strain>
        <tissue evidence="2">Leaf</tissue>
    </source>
</reference>
<gene>
    <name evidence="2" type="ORF">H5410_038149</name>
</gene>
<evidence type="ECO:0000313" key="3">
    <source>
        <dbReference type="Proteomes" id="UP000824120"/>
    </source>
</evidence>
<accession>A0A9J5Y9Y0</accession>
<dbReference type="Proteomes" id="UP000824120">
    <property type="component" value="Chromosome 7"/>
</dbReference>
<sequence length="205" mass="22616">MDIYIVLRGQVFGPHQRLKGPNGLTLKIIEPDRTGSTGPNRFYRTDKPDKNPGSLCDAGSGTIGPVPYRFNPPLTGANRIGTGPDRPKTAPIIVEEAQPVRLRRKRCKKSNVIHVLEDEAPHIVAEVQSVRLETKRGKKTNELEIHDVGEGAPDIVEEGQFVQRKRCNKSNVLHVLEDEAPHSVGGTIHEAAKEEGKEIQCARNT</sequence>
<protein>
    <submittedName>
        <fullName evidence="2">Uncharacterized protein</fullName>
    </submittedName>
</protein>
<dbReference type="EMBL" id="JACXVP010000007">
    <property type="protein sequence ID" value="KAG5596917.1"/>
    <property type="molecule type" value="Genomic_DNA"/>
</dbReference>
<name>A0A9J5Y9Y0_SOLCO</name>
<evidence type="ECO:0000256" key="1">
    <source>
        <dbReference type="SAM" id="MobiDB-lite"/>
    </source>
</evidence>
<feature type="region of interest" description="Disordered" evidence="1">
    <location>
        <begin position="31"/>
        <end position="52"/>
    </location>
</feature>
<comment type="caution">
    <text evidence="2">The sequence shown here is derived from an EMBL/GenBank/DDBJ whole genome shotgun (WGS) entry which is preliminary data.</text>
</comment>
<evidence type="ECO:0000313" key="2">
    <source>
        <dbReference type="EMBL" id="KAG5596917.1"/>
    </source>
</evidence>